<feature type="non-terminal residue" evidence="3">
    <location>
        <position position="393"/>
    </location>
</feature>
<proteinExistence type="predicted"/>
<name>A0A087UIV0_STEMI</name>
<dbReference type="Pfam" id="PF14291">
    <property type="entry name" value="DUF4371"/>
    <property type="match status" value="1"/>
</dbReference>
<dbReference type="OrthoDB" id="6759200at2759"/>
<dbReference type="PANTHER" id="PTHR45749:SF21">
    <property type="entry name" value="DUF4371 DOMAIN-CONTAINING PROTEIN"/>
    <property type="match status" value="1"/>
</dbReference>
<evidence type="ECO:0000313" key="3">
    <source>
        <dbReference type="EMBL" id="KFM77289.1"/>
    </source>
</evidence>
<evidence type="ECO:0000313" key="4">
    <source>
        <dbReference type="Proteomes" id="UP000054359"/>
    </source>
</evidence>
<gene>
    <name evidence="3" type="ORF">X975_22989</name>
</gene>
<sequence length="393" mass="45195">MSGFDGLQSKYGVYYSSCALFRQNREQKQENLEEKHSSEIDLNKTGCKYSPKFEENSDEDSPDPTQQDKPKGIETIADVIHHRDFGYLNFDQATGKAIVPDALRIEIVEKGSIYFQNTVGPFAQKNNRSMTSAWFIKQLGKGKRGMVNRSWLVYSPLKRAAFCFLCLLFPSKDAVSSCSLETESGLSSWKKPEKVTAHVNSQRHRNSFTTWKEMERRLMKKERLIDSQLQNQIATEKEKWRQILKRVLCCIQYLAKQNLAPRGHRESVTESQRCSGNLIELLKLITEFDPIMQSHLSYVQQYPESTTYLSPEIQNEFIQILAAAVREKLVCDIQRAKYYGILFDSTPDAANQEQMSETIRYVDTDFQEKTVVIKECFLGFIQSHKKDAASIAV</sequence>
<evidence type="ECO:0000259" key="2">
    <source>
        <dbReference type="SMART" id="SM00597"/>
    </source>
</evidence>
<accession>A0A087UIV0</accession>
<dbReference type="AlphaFoldDB" id="A0A087UIV0"/>
<reference evidence="3 4" key="1">
    <citation type="submission" date="2013-11" db="EMBL/GenBank/DDBJ databases">
        <title>Genome sequencing of Stegodyphus mimosarum.</title>
        <authorList>
            <person name="Bechsgaard J."/>
        </authorList>
    </citation>
    <scope>NUCLEOTIDE SEQUENCE [LARGE SCALE GENOMIC DNA]</scope>
</reference>
<feature type="region of interest" description="Disordered" evidence="1">
    <location>
        <begin position="28"/>
        <end position="70"/>
    </location>
</feature>
<dbReference type="PANTHER" id="PTHR45749">
    <property type="match status" value="1"/>
</dbReference>
<feature type="domain" description="TTF-type" evidence="2">
    <location>
        <begin position="141"/>
        <end position="225"/>
    </location>
</feature>
<keyword evidence="4" id="KW-1185">Reference proteome</keyword>
<protein>
    <submittedName>
        <fullName evidence="3">Zinc finger MYM-type protein 1</fullName>
    </submittedName>
</protein>
<dbReference type="OMA" id="ENSPTHR"/>
<organism evidence="3 4">
    <name type="scientific">Stegodyphus mimosarum</name>
    <name type="common">African social velvet spider</name>
    <dbReference type="NCBI Taxonomy" id="407821"/>
    <lineage>
        <taxon>Eukaryota</taxon>
        <taxon>Metazoa</taxon>
        <taxon>Ecdysozoa</taxon>
        <taxon>Arthropoda</taxon>
        <taxon>Chelicerata</taxon>
        <taxon>Arachnida</taxon>
        <taxon>Araneae</taxon>
        <taxon>Araneomorphae</taxon>
        <taxon>Entelegynae</taxon>
        <taxon>Eresoidea</taxon>
        <taxon>Eresidae</taxon>
        <taxon>Stegodyphus</taxon>
    </lineage>
</organism>
<dbReference type="InterPro" id="IPR006580">
    <property type="entry name" value="Znf_TTF"/>
</dbReference>
<dbReference type="STRING" id="407821.A0A087UIV0"/>
<dbReference type="InterPro" id="IPR025398">
    <property type="entry name" value="DUF4371"/>
</dbReference>
<dbReference type="Proteomes" id="UP000054359">
    <property type="component" value="Unassembled WGS sequence"/>
</dbReference>
<feature type="compositionally biased region" description="Basic and acidic residues" evidence="1">
    <location>
        <begin position="28"/>
        <end position="42"/>
    </location>
</feature>
<dbReference type="SMART" id="SM00597">
    <property type="entry name" value="ZnF_TTF"/>
    <property type="match status" value="1"/>
</dbReference>
<evidence type="ECO:0000256" key="1">
    <source>
        <dbReference type="SAM" id="MobiDB-lite"/>
    </source>
</evidence>
<dbReference type="EMBL" id="KK119995">
    <property type="protein sequence ID" value="KFM77289.1"/>
    <property type="molecule type" value="Genomic_DNA"/>
</dbReference>